<name>A0ABX0Q374_9GAMM</name>
<dbReference type="SUPFAM" id="SSF53335">
    <property type="entry name" value="S-adenosyl-L-methionine-dependent methyltransferases"/>
    <property type="match status" value="1"/>
</dbReference>
<gene>
    <name evidence="2" type="ORF">HBF26_04795</name>
</gene>
<dbReference type="GO" id="GO:0008168">
    <property type="term" value="F:methyltransferase activity"/>
    <property type="evidence" value="ECO:0007669"/>
    <property type="project" value="UniProtKB-KW"/>
</dbReference>
<dbReference type="InterPro" id="IPR053202">
    <property type="entry name" value="EGF_Rcpt_Signaling_Reg"/>
</dbReference>
<sequence>MTFVTYAQNFEDVMLHRVLKHVRHGVYVDIGAQHPVDDSVTKAFSLEGWRGINIEPVKHWFDMLEEDRPHDVNLNVAVGDGGNLSFFEVQGTGLSTTDPALAARYADEGRDVIERTVRAVPLDEILDEHAFDEIHFLKVDCEGAERAALASCSFEKVRPWIVVVEATAPNSQVSTAWQWESLLTDRGYLRAYYDGLNLFFVAKEHDELLPAFNAPPNIFDNFERARDRKAREQRAEFHLQAHNLTERVQHLDGEVGSLRSIVADLSRSLGLATEEYTRLRARAEEDVAAAVARRDAVHEGMIREHTRMLQQHHELTRQVALLQSEVSRREDMIHAMLHSTSWRMTAPIRVFKVQARRGARLIWGVSRPAVVRAARASKPLMRLALRIPGLRAAVRAVAGPQTRIGRRARAFLFPPVVMGVGDSPPVAMTESAEAMERRLRTAIERKSSR</sequence>
<evidence type="ECO:0000259" key="1">
    <source>
        <dbReference type="Pfam" id="PF05050"/>
    </source>
</evidence>
<dbReference type="Proteomes" id="UP001429601">
    <property type="component" value="Unassembled WGS sequence"/>
</dbReference>
<dbReference type="RefSeq" id="WP_167123633.1">
    <property type="nucleotide sequence ID" value="NZ_JAAQQR010000002.1"/>
</dbReference>
<dbReference type="Pfam" id="PF05050">
    <property type="entry name" value="Methyltransf_21"/>
    <property type="match status" value="1"/>
</dbReference>
<dbReference type="InterPro" id="IPR006342">
    <property type="entry name" value="FkbM_mtfrase"/>
</dbReference>
<dbReference type="GO" id="GO:0032259">
    <property type="term" value="P:methylation"/>
    <property type="evidence" value="ECO:0007669"/>
    <property type="project" value="UniProtKB-KW"/>
</dbReference>
<feature type="domain" description="Methyltransferase FkbM" evidence="1">
    <location>
        <begin position="29"/>
        <end position="188"/>
    </location>
</feature>
<dbReference type="Gene3D" id="3.40.50.150">
    <property type="entry name" value="Vaccinia Virus protein VP39"/>
    <property type="match status" value="1"/>
</dbReference>
<dbReference type="NCBIfam" id="TIGR01444">
    <property type="entry name" value="fkbM_fam"/>
    <property type="match status" value="1"/>
</dbReference>
<reference evidence="2 3" key="1">
    <citation type="journal article" date="2011" name="Curr. Microbiol.">
        <title>Luteibacter jiangsuensis sp. nov.: a methamidophos-degrading bacterium isolated from a methamidophos-manufacturing factory.</title>
        <authorList>
            <person name="Wang L."/>
            <person name="Wang G.L."/>
            <person name="Li S.P."/>
            <person name="Jiang J.D."/>
        </authorList>
    </citation>
    <scope>NUCLEOTIDE SEQUENCE [LARGE SCALE GENOMIC DNA]</scope>
    <source>
        <strain evidence="2 3">CGMCC 1.10133</strain>
    </source>
</reference>
<proteinExistence type="predicted"/>
<dbReference type="InterPro" id="IPR029063">
    <property type="entry name" value="SAM-dependent_MTases_sf"/>
</dbReference>
<dbReference type="PANTHER" id="PTHR34009:SF2">
    <property type="entry name" value="PROTEIN STAR"/>
    <property type="match status" value="1"/>
</dbReference>
<keyword evidence="2" id="KW-0808">Transferase</keyword>
<organism evidence="2 3">
    <name type="scientific">Luteibacter jiangsuensis</name>
    <dbReference type="NCBI Taxonomy" id="637577"/>
    <lineage>
        <taxon>Bacteria</taxon>
        <taxon>Pseudomonadati</taxon>
        <taxon>Pseudomonadota</taxon>
        <taxon>Gammaproteobacteria</taxon>
        <taxon>Lysobacterales</taxon>
        <taxon>Rhodanobacteraceae</taxon>
        <taxon>Luteibacter</taxon>
    </lineage>
</organism>
<keyword evidence="2" id="KW-0489">Methyltransferase</keyword>
<evidence type="ECO:0000313" key="3">
    <source>
        <dbReference type="Proteomes" id="UP001429601"/>
    </source>
</evidence>
<keyword evidence="3" id="KW-1185">Reference proteome</keyword>
<protein>
    <submittedName>
        <fullName evidence="2">FkbM family methyltransferase</fullName>
    </submittedName>
</protein>
<accession>A0ABX0Q374</accession>
<comment type="caution">
    <text evidence="2">The sequence shown here is derived from an EMBL/GenBank/DDBJ whole genome shotgun (WGS) entry which is preliminary data.</text>
</comment>
<dbReference type="PANTHER" id="PTHR34009">
    <property type="entry name" value="PROTEIN STAR"/>
    <property type="match status" value="1"/>
</dbReference>
<evidence type="ECO:0000313" key="2">
    <source>
        <dbReference type="EMBL" id="NID04191.1"/>
    </source>
</evidence>
<dbReference type="EMBL" id="JAAQQR010000002">
    <property type="protein sequence ID" value="NID04191.1"/>
    <property type="molecule type" value="Genomic_DNA"/>
</dbReference>